<keyword evidence="3" id="KW-1185">Reference proteome</keyword>
<dbReference type="Proteomes" id="UP000008963">
    <property type="component" value="Chromosome"/>
</dbReference>
<dbReference type="OrthoDB" id="9841671at2"/>
<dbReference type="PROSITE" id="PS51257">
    <property type="entry name" value="PROKAR_LIPOPROTEIN"/>
    <property type="match status" value="1"/>
</dbReference>
<dbReference type="AlphaFoldDB" id="E1X4P9"/>
<dbReference type="RefSeq" id="WP_014243266.1">
    <property type="nucleotide sequence ID" value="NC_016620.1"/>
</dbReference>
<dbReference type="EMBL" id="FQ312005">
    <property type="protein sequence ID" value="CBW25479.1"/>
    <property type="molecule type" value="Genomic_DNA"/>
</dbReference>
<gene>
    <name evidence="2" type="ordered locus">BMS_0569</name>
</gene>
<evidence type="ECO:0000313" key="3">
    <source>
        <dbReference type="Proteomes" id="UP000008963"/>
    </source>
</evidence>
<sequence>MKMNSNKFLIILSTLLLTSCATDIDFHIPLNRFDSPEVNGGFLKGDVGVKYGRSHKVTTAEVVEYIFPSLFDPTLSDETAIEASGHLSSNFSLGIIKRVDFVFKSYGDGPDVFGLKYQFLGEVASEGKEGWKGAIQLTKGSMDEDEGRLNVNLASGGTRNYNGRIELETYDISLNFGYRFNKYLITYLNSVYSYYDSKSTLTSNTFPTLEIDGIVRTYGGLLGLRFGQVSQHVTFYLESGVMHSRWEKNIKETSVPIGFGLDFSW</sequence>
<reference evidence="3" key="1">
    <citation type="journal article" date="2013" name="ISME J.">
        <title>A small predatory core genome in the divergent marine Bacteriovorax marinus SJ and the terrestrial Bdellovibrio bacteriovorus.</title>
        <authorList>
            <person name="Crossman L.C."/>
            <person name="Chen H."/>
            <person name="Cerdeno-Tarraga A.M."/>
            <person name="Brooks K."/>
            <person name="Quail M.A."/>
            <person name="Pineiro S.A."/>
            <person name="Hobley L."/>
            <person name="Sockett R.E."/>
            <person name="Bentley S.D."/>
            <person name="Parkhill J."/>
            <person name="Williams H.N."/>
            <person name="Stine O.C."/>
        </authorList>
    </citation>
    <scope>NUCLEOTIDE SEQUENCE [LARGE SCALE GENOMIC DNA]</scope>
    <source>
        <strain evidence="3">ATCC BAA-682 / DSM 15412 / SJ</strain>
    </source>
</reference>
<dbReference type="STRING" id="862908.BMS_0569"/>
<name>E1X4P9_HALMS</name>
<organism evidence="2 3">
    <name type="scientific">Halobacteriovorax marinus (strain ATCC BAA-682 / DSM 15412 / SJ)</name>
    <name type="common">Bacteriovorax marinus</name>
    <dbReference type="NCBI Taxonomy" id="862908"/>
    <lineage>
        <taxon>Bacteria</taxon>
        <taxon>Pseudomonadati</taxon>
        <taxon>Bdellovibrionota</taxon>
        <taxon>Bacteriovoracia</taxon>
        <taxon>Bacteriovoracales</taxon>
        <taxon>Halobacteriovoraceae</taxon>
        <taxon>Halobacteriovorax</taxon>
    </lineage>
</organism>
<feature type="chain" id="PRO_5003154912" evidence="1">
    <location>
        <begin position="24"/>
        <end position="265"/>
    </location>
</feature>
<evidence type="ECO:0000256" key="1">
    <source>
        <dbReference type="SAM" id="SignalP"/>
    </source>
</evidence>
<feature type="signal peptide" evidence="1">
    <location>
        <begin position="1"/>
        <end position="23"/>
    </location>
</feature>
<proteinExistence type="predicted"/>
<dbReference type="HOGENOM" id="CLU_1048743_0_0_7"/>
<accession>E1X4P9</accession>
<dbReference type="PATRIC" id="fig|862908.3.peg.547"/>
<dbReference type="KEGG" id="bmx:BMS_0569"/>
<keyword evidence="1" id="KW-0732">Signal</keyword>
<evidence type="ECO:0000313" key="2">
    <source>
        <dbReference type="EMBL" id="CBW25479.1"/>
    </source>
</evidence>
<protein>
    <submittedName>
        <fullName evidence="2">Membrane protein</fullName>
    </submittedName>
</protein>